<evidence type="ECO:0000256" key="1">
    <source>
        <dbReference type="SAM" id="Phobius"/>
    </source>
</evidence>
<evidence type="ECO:0000313" key="3">
    <source>
        <dbReference type="Proteomes" id="UP000199242"/>
    </source>
</evidence>
<organism evidence="2 3">
    <name type="scientific">Chryseobacterium taihuense</name>
    <dbReference type="NCBI Taxonomy" id="1141221"/>
    <lineage>
        <taxon>Bacteria</taxon>
        <taxon>Pseudomonadati</taxon>
        <taxon>Bacteroidota</taxon>
        <taxon>Flavobacteriia</taxon>
        <taxon>Flavobacteriales</taxon>
        <taxon>Weeksellaceae</taxon>
        <taxon>Chryseobacterium group</taxon>
        <taxon>Chryseobacterium</taxon>
    </lineage>
</organism>
<keyword evidence="3" id="KW-1185">Reference proteome</keyword>
<dbReference type="RefSeq" id="WP_143019063.1">
    <property type="nucleotide sequence ID" value="NZ_FNHD01000018.1"/>
</dbReference>
<dbReference type="Proteomes" id="UP000199242">
    <property type="component" value="Unassembled WGS sequence"/>
</dbReference>
<dbReference type="EMBL" id="FNHD01000018">
    <property type="protein sequence ID" value="SDM23821.1"/>
    <property type="molecule type" value="Genomic_DNA"/>
</dbReference>
<keyword evidence="1" id="KW-0472">Membrane</keyword>
<gene>
    <name evidence="2" type="ORF">SAMN05216273_11817</name>
</gene>
<comment type="caution">
    <text evidence="2">The sequence shown here is derived from an EMBL/GenBank/DDBJ whole genome shotgun (WGS) entry which is preliminary data.</text>
</comment>
<reference evidence="2 3" key="1">
    <citation type="submission" date="2016-10" db="EMBL/GenBank/DDBJ databases">
        <authorList>
            <person name="Varghese N."/>
            <person name="Submissions S."/>
        </authorList>
    </citation>
    <scope>NUCLEOTIDE SEQUENCE [LARGE SCALE GENOMIC DNA]</scope>
    <source>
        <strain evidence="2 3">CGMCC 1.10941</strain>
    </source>
</reference>
<feature type="transmembrane region" description="Helical" evidence="1">
    <location>
        <begin position="47"/>
        <end position="68"/>
    </location>
</feature>
<proteinExistence type="predicted"/>
<feature type="transmembrane region" description="Helical" evidence="1">
    <location>
        <begin position="12"/>
        <end position="35"/>
    </location>
</feature>
<protein>
    <recommendedName>
        <fullName evidence="4">PH domain-containing protein</fullName>
    </recommendedName>
</protein>
<keyword evidence="1" id="KW-1133">Transmembrane helix</keyword>
<keyword evidence="1" id="KW-0812">Transmembrane</keyword>
<evidence type="ECO:0000313" key="2">
    <source>
        <dbReference type="EMBL" id="SDM23821.1"/>
    </source>
</evidence>
<name>A0ABY0R191_9FLAO</name>
<accession>A0ABY0R191</accession>
<evidence type="ECO:0008006" key="4">
    <source>
        <dbReference type="Google" id="ProtNLM"/>
    </source>
</evidence>
<sequence>MKEKVLYKSNSFSINLFIFFLGFIFFSLMTVLIFDALKNIKNNESKIVPHIIVSIFLFFALASLFYFLRTQIIIVTKNHLIVSYQFLPFSKKVLLDDIQGFKQTPKPVKYSRGLFEKQKIVYTMFETFIILKNDLKIRTYSLNDFEFNEIRKLVEKIKRGEGKYETEKSTGANFVFQNFSIILFLIICLFLVFGLSNALINKY</sequence>
<feature type="transmembrane region" description="Helical" evidence="1">
    <location>
        <begin position="179"/>
        <end position="200"/>
    </location>
</feature>